<dbReference type="AlphaFoldDB" id="A0AAV5SCG2"/>
<feature type="region of interest" description="Disordered" evidence="1">
    <location>
        <begin position="1"/>
        <end position="37"/>
    </location>
</feature>
<keyword evidence="2" id="KW-1133">Transmembrane helix</keyword>
<feature type="compositionally biased region" description="Low complexity" evidence="1">
    <location>
        <begin position="11"/>
        <end position="24"/>
    </location>
</feature>
<keyword evidence="2" id="KW-0472">Membrane</keyword>
<evidence type="ECO:0000313" key="3">
    <source>
        <dbReference type="EMBL" id="GMS80718.1"/>
    </source>
</evidence>
<keyword evidence="4" id="KW-1185">Reference proteome</keyword>
<keyword evidence="2" id="KW-0812">Transmembrane</keyword>
<evidence type="ECO:0000256" key="2">
    <source>
        <dbReference type="SAM" id="Phobius"/>
    </source>
</evidence>
<organism evidence="3 4">
    <name type="scientific">Pristionchus entomophagus</name>
    <dbReference type="NCBI Taxonomy" id="358040"/>
    <lineage>
        <taxon>Eukaryota</taxon>
        <taxon>Metazoa</taxon>
        <taxon>Ecdysozoa</taxon>
        <taxon>Nematoda</taxon>
        <taxon>Chromadorea</taxon>
        <taxon>Rhabditida</taxon>
        <taxon>Rhabditina</taxon>
        <taxon>Diplogasteromorpha</taxon>
        <taxon>Diplogasteroidea</taxon>
        <taxon>Neodiplogasteridae</taxon>
        <taxon>Pristionchus</taxon>
    </lineage>
</organism>
<feature type="transmembrane region" description="Helical" evidence="2">
    <location>
        <begin position="125"/>
        <end position="148"/>
    </location>
</feature>
<dbReference type="Proteomes" id="UP001432027">
    <property type="component" value="Unassembled WGS sequence"/>
</dbReference>
<name>A0AAV5SCG2_9BILA</name>
<proteinExistence type="predicted"/>
<evidence type="ECO:0000256" key="1">
    <source>
        <dbReference type="SAM" id="MobiDB-lite"/>
    </source>
</evidence>
<evidence type="ECO:0000313" key="4">
    <source>
        <dbReference type="Proteomes" id="UP001432027"/>
    </source>
</evidence>
<reference evidence="3" key="1">
    <citation type="submission" date="2023-10" db="EMBL/GenBank/DDBJ databases">
        <title>Genome assembly of Pristionchus species.</title>
        <authorList>
            <person name="Yoshida K."/>
            <person name="Sommer R.J."/>
        </authorList>
    </citation>
    <scope>NUCLEOTIDE SEQUENCE</scope>
    <source>
        <strain evidence="3">RS0144</strain>
    </source>
</reference>
<accession>A0AAV5SCG2</accession>
<dbReference type="EMBL" id="BTSX01000001">
    <property type="protein sequence ID" value="GMS80718.1"/>
    <property type="molecule type" value="Genomic_DNA"/>
</dbReference>
<protein>
    <submittedName>
        <fullName evidence="3">Uncharacterized protein</fullName>
    </submittedName>
</protein>
<feature type="non-terminal residue" evidence="3">
    <location>
        <position position="181"/>
    </location>
</feature>
<feature type="non-terminal residue" evidence="3">
    <location>
        <position position="1"/>
    </location>
</feature>
<sequence>IVVDQNQSDFPAPSSHESPEPLSSNNDSGHFVPYKTLRRKRKRTYGLDSDPLQKPLKFFDLVDNESSLPRFRRAPSADSMDVDVSTDSIEVSDEPLFEPSIPQPDVGRGDIFLDNRSGEICMSTLSFAMLILTTVLIILIVSLIYWIYAFRRSGTSGRITRFVENYWIETEAANQDRYRYS</sequence>
<gene>
    <name evidence="3" type="ORF">PENTCL1PPCAC_2893</name>
</gene>
<comment type="caution">
    <text evidence="3">The sequence shown here is derived from an EMBL/GenBank/DDBJ whole genome shotgun (WGS) entry which is preliminary data.</text>
</comment>